<sequence>MSSRRLPLLVALCVLVLGTLAVLAVAALPGQRRPPSRSVVPAQFPGYSALTAQVATNPVGAALAVYRQDAAGGVTGTTQTLVLGADGTSARRLTQAADRGSSQVPAAAVVSPDGRTVALGDGPSGTDPARASTTESAATTLPPGRVVVAPSSSAADAGAALVRPVGASSTLALVDLASGDTRVHVVPRVPVVVPVSWSPDGARLAYLGTEAPASASEAGAAPTGGTSGQLFVLDTRSDRAVAVPGAERVVAAAFSPDGSRLAYQEPGATVVHVVDPFTAGSQDGAVPGTELAAPAGAVLADGPAWSPDGTLLAFEAGGGTPSARIEFVAAQAGRGVPGAVPGRDVLGWTGAGELVHQSVPSGADGVDGGDLTVVRTDLRTGATSPYLRVPTARGHHPAGDLTLAGALLTRAVTTTSTSVDRGPWPLPVRLGLVLAAAVLAAPATAGLLRRREQLAALTAVPDWARDTTRG</sequence>
<dbReference type="EMBL" id="JBFNQN010000004">
    <property type="protein sequence ID" value="MEW9264462.1"/>
    <property type="molecule type" value="Genomic_DNA"/>
</dbReference>
<keyword evidence="3" id="KW-1185">Reference proteome</keyword>
<evidence type="ECO:0000313" key="3">
    <source>
        <dbReference type="Proteomes" id="UP001555826"/>
    </source>
</evidence>
<accession>A0ABV3P5E5</accession>
<feature type="region of interest" description="Disordered" evidence="1">
    <location>
        <begin position="114"/>
        <end position="138"/>
    </location>
</feature>
<dbReference type="InterPro" id="IPR011659">
    <property type="entry name" value="WD40"/>
</dbReference>
<evidence type="ECO:0008006" key="4">
    <source>
        <dbReference type="Google" id="ProtNLM"/>
    </source>
</evidence>
<protein>
    <recommendedName>
        <fullName evidence="4">WD40 repeat protein</fullName>
    </recommendedName>
</protein>
<feature type="compositionally biased region" description="Low complexity" evidence="1">
    <location>
        <begin position="129"/>
        <end position="138"/>
    </location>
</feature>
<evidence type="ECO:0000256" key="1">
    <source>
        <dbReference type="SAM" id="MobiDB-lite"/>
    </source>
</evidence>
<dbReference type="Gene3D" id="2.120.10.30">
    <property type="entry name" value="TolB, C-terminal domain"/>
    <property type="match status" value="1"/>
</dbReference>
<comment type="caution">
    <text evidence="2">The sequence shown here is derived from an EMBL/GenBank/DDBJ whole genome shotgun (WGS) entry which is preliminary data.</text>
</comment>
<organism evidence="2 3">
    <name type="scientific">Kineococcus endophyticus</name>
    <dbReference type="NCBI Taxonomy" id="1181883"/>
    <lineage>
        <taxon>Bacteria</taxon>
        <taxon>Bacillati</taxon>
        <taxon>Actinomycetota</taxon>
        <taxon>Actinomycetes</taxon>
        <taxon>Kineosporiales</taxon>
        <taxon>Kineosporiaceae</taxon>
        <taxon>Kineococcus</taxon>
    </lineage>
</organism>
<dbReference type="RefSeq" id="WP_367637179.1">
    <property type="nucleotide sequence ID" value="NZ_JBFNQN010000004.1"/>
</dbReference>
<name>A0ABV3P5E5_9ACTN</name>
<dbReference type="Proteomes" id="UP001555826">
    <property type="component" value="Unassembled WGS sequence"/>
</dbReference>
<dbReference type="SUPFAM" id="SSF82171">
    <property type="entry name" value="DPP6 N-terminal domain-like"/>
    <property type="match status" value="1"/>
</dbReference>
<gene>
    <name evidence="2" type="ORF">AB1207_06860</name>
</gene>
<evidence type="ECO:0000313" key="2">
    <source>
        <dbReference type="EMBL" id="MEW9264462.1"/>
    </source>
</evidence>
<reference evidence="2 3" key="1">
    <citation type="submission" date="2024-07" db="EMBL/GenBank/DDBJ databases">
        <authorList>
            <person name="Thanompreechachai J."/>
            <person name="Duangmal K."/>
        </authorList>
    </citation>
    <scope>NUCLEOTIDE SEQUENCE [LARGE SCALE GENOMIC DNA]</scope>
    <source>
        <strain evidence="2 3">KCTC 19886</strain>
    </source>
</reference>
<dbReference type="InterPro" id="IPR011042">
    <property type="entry name" value="6-blade_b-propeller_TolB-like"/>
</dbReference>
<proteinExistence type="predicted"/>
<dbReference type="Pfam" id="PF07676">
    <property type="entry name" value="PD40"/>
    <property type="match status" value="1"/>
</dbReference>